<dbReference type="InterPro" id="IPR036388">
    <property type="entry name" value="WH-like_DNA-bd_sf"/>
</dbReference>
<dbReference type="InterPro" id="IPR000835">
    <property type="entry name" value="HTH_MarR-typ"/>
</dbReference>
<name>A0ABS1W123_9ACTN</name>
<keyword evidence="3" id="KW-1185">Reference proteome</keyword>
<evidence type="ECO:0000313" key="3">
    <source>
        <dbReference type="Proteomes" id="UP000598996"/>
    </source>
</evidence>
<proteinExistence type="predicted"/>
<evidence type="ECO:0000259" key="1">
    <source>
        <dbReference type="PROSITE" id="PS50995"/>
    </source>
</evidence>
<organism evidence="2 3">
    <name type="scientific">Paractinoplanes lichenicola</name>
    <dbReference type="NCBI Taxonomy" id="2802976"/>
    <lineage>
        <taxon>Bacteria</taxon>
        <taxon>Bacillati</taxon>
        <taxon>Actinomycetota</taxon>
        <taxon>Actinomycetes</taxon>
        <taxon>Micromonosporales</taxon>
        <taxon>Micromonosporaceae</taxon>
        <taxon>Paractinoplanes</taxon>
    </lineage>
</organism>
<evidence type="ECO:0000313" key="2">
    <source>
        <dbReference type="EMBL" id="MBL7260397.1"/>
    </source>
</evidence>
<dbReference type="SMART" id="SM00347">
    <property type="entry name" value="HTH_MARR"/>
    <property type="match status" value="1"/>
</dbReference>
<accession>A0ABS1W123</accession>
<dbReference type="PANTHER" id="PTHR39515:SF2">
    <property type="entry name" value="HTH-TYPE TRANSCRIPTIONAL REGULATOR RV0880"/>
    <property type="match status" value="1"/>
</dbReference>
<dbReference type="SUPFAM" id="SSF46785">
    <property type="entry name" value="Winged helix' DNA-binding domain"/>
    <property type="match status" value="1"/>
</dbReference>
<protein>
    <submittedName>
        <fullName evidence="2">MarR family transcriptional regulator</fullName>
    </submittedName>
</protein>
<sequence>MRFARVVARAKSMLNVGDLGAEFSALMLLFPLRFRGPLRATDLAEIKQADPSTVSRQVAQLVKAGLARREADPVDGRASRLAITEAGVAAVERLQQARQAWLREALADWPADRIAAFVDLFAEFNSSVEAQLATPRENA</sequence>
<dbReference type="InterPro" id="IPR036390">
    <property type="entry name" value="WH_DNA-bd_sf"/>
</dbReference>
<reference evidence="2 3" key="1">
    <citation type="submission" date="2021-01" db="EMBL/GenBank/DDBJ databases">
        <title>Actinoplanes sp. nov. LDG1-01 isolated from lichen.</title>
        <authorList>
            <person name="Saeng-In P."/>
            <person name="Phongsopitanun W."/>
            <person name="Kanchanasin P."/>
            <person name="Yuki M."/>
            <person name="Kudo T."/>
            <person name="Ohkuma M."/>
            <person name="Tanasupawat S."/>
        </authorList>
    </citation>
    <scope>NUCLEOTIDE SEQUENCE [LARGE SCALE GENOMIC DNA]</scope>
    <source>
        <strain evidence="2 3">LDG1-01</strain>
    </source>
</reference>
<dbReference type="Proteomes" id="UP000598996">
    <property type="component" value="Unassembled WGS sequence"/>
</dbReference>
<dbReference type="InterPro" id="IPR052526">
    <property type="entry name" value="HTH-type_Bedaq_tolerance"/>
</dbReference>
<feature type="domain" description="HTH marR-type" evidence="1">
    <location>
        <begin position="1"/>
        <end position="126"/>
    </location>
</feature>
<dbReference type="EMBL" id="JAENHO010000014">
    <property type="protein sequence ID" value="MBL7260397.1"/>
    <property type="molecule type" value="Genomic_DNA"/>
</dbReference>
<comment type="caution">
    <text evidence="2">The sequence shown here is derived from an EMBL/GenBank/DDBJ whole genome shotgun (WGS) entry which is preliminary data.</text>
</comment>
<gene>
    <name evidence="2" type="ORF">JKJ07_39495</name>
</gene>
<dbReference type="Pfam" id="PF01047">
    <property type="entry name" value="MarR"/>
    <property type="match status" value="1"/>
</dbReference>
<dbReference type="Gene3D" id="1.10.10.10">
    <property type="entry name" value="Winged helix-like DNA-binding domain superfamily/Winged helix DNA-binding domain"/>
    <property type="match status" value="1"/>
</dbReference>
<dbReference type="CDD" id="cd00090">
    <property type="entry name" value="HTH_ARSR"/>
    <property type="match status" value="1"/>
</dbReference>
<dbReference type="PROSITE" id="PS50995">
    <property type="entry name" value="HTH_MARR_2"/>
    <property type="match status" value="1"/>
</dbReference>
<dbReference type="PANTHER" id="PTHR39515">
    <property type="entry name" value="CONSERVED PROTEIN"/>
    <property type="match status" value="1"/>
</dbReference>
<dbReference type="InterPro" id="IPR011991">
    <property type="entry name" value="ArsR-like_HTH"/>
</dbReference>